<dbReference type="GO" id="GO:0046872">
    <property type="term" value="F:metal ion binding"/>
    <property type="evidence" value="ECO:0007669"/>
    <property type="project" value="UniProtKB-KW"/>
</dbReference>
<gene>
    <name evidence="5" type="primary">LOC120255673</name>
</gene>
<accession>A0AB40AWJ4</accession>
<evidence type="ECO:0000259" key="3">
    <source>
        <dbReference type="Pfam" id="PF13359"/>
    </source>
</evidence>
<dbReference type="Pfam" id="PF13359">
    <property type="entry name" value="DDE_Tnp_4"/>
    <property type="match status" value="1"/>
</dbReference>
<evidence type="ECO:0000256" key="1">
    <source>
        <dbReference type="ARBA" id="ARBA00001968"/>
    </source>
</evidence>
<dbReference type="InterPro" id="IPR027806">
    <property type="entry name" value="HARBI1_dom"/>
</dbReference>
<comment type="cofactor">
    <cofactor evidence="1">
        <name>a divalent metal cation</name>
        <dbReference type="ChEBI" id="CHEBI:60240"/>
    </cofactor>
</comment>
<dbReference type="GeneID" id="120255673"/>
<dbReference type="Proteomes" id="UP001515500">
    <property type="component" value="Unplaced"/>
</dbReference>
<evidence type="ECO:0000256" key="2">
    <source>
        <dbReference type="ARBA" id="ARBA00022723"/>
    </source>
</evidence>
<name>A0AB40AWJ4_DIOCR</name>
<keyword evidence="4" id="KW-1185">Reference proteome</keyword>
<proteinExistence type="predicted"/>
<organism evidence="4 5">
    <name type="scientific">Dioscorea cayennensis subsp. rotundata</name>
    <name type="common">White Guinea yam</name>
    <name type="synonym">Dioscorea rotundata</name>
    <dbReference type="NCBI Taxonomy" id="55577"/>
    <lineage>
        <taxon>Eukaryota</taxon>
        <taxon>Viridiplantae</taxon>
        <taxon>Streptophyta</taxon>
        <taxon>Embryophyta</taxon>
        <taxon>Tracheophyta</taxon>
        <taxon>Spermatophyta</taxon>
        <taxon>Magnoliopsida</taxon>
        <taxon>Liliopsida</taxon>
        <taxon>Dioscoreales</taxon>
        <taxon>Dioscoreaceae</taxon>
        <taxon>Dioscorea</taxon>
    </lineage>
</organism>
<evidence type="ECO:0000313" key="5">
    <source>
        <dbReference type="RefSeq" id="XP_039119378.1"/>
    </source>
</evidence>
<sequence length="145" mass="17138">MDEVDEVRLYANCSGFLPPFRGQWYYLSSWADGHRLETPKEFFNMKHVSAKNVIERTFALLKIRWKITSSPSFYSIAMQRHIINECCLLHNFIRRDLIEVPNEDEVETTSLEESVEDDNKHIAAVQPTNEWTQFRQEMAVDMFSM</sequence>
<feature type="domain" description="DDE Tnp4" evidence="3">
    <location>
        <begin position="31"/>
        <end position="91"/>
    </location>
</feature>
<reference evidence="5" key="1">
    <citation type="submission" date="2025-08" db="UniProtKB">
        <authorList>
            <consortium name="RefSeq"/>
        </authorList>
    </citation>
    <scope>IDENTIFICATION</scope>
</reference>
<dbReference type="RefSeq" id="XP_039119378.1">
    <property type="nucleotide sequence ID" value="XM_039263444.1"/>
</dbReference>
<dbReference type="AlphaFoldDB" id="A0AB40AWJ4"/>
<keyword evidence="2" id="KW-0479">Metal-binding</keyword>
<protein>
    <submittedName>
        <fullName evidence="5">Uncharacterized protein LOC120255673</fullName>
    </submittedName>
</protein>
<evidence type="ECO:0000313" key="4">
    <source>
        <dbReference type="Proteomes" id="UP001515500"/>
    </source>
</evidence>